<keyword evidence="2" id="KW-1185">Reference proteome</keyword>
<proteinExistence type="predicted"/>
<accession>A0ABU7S3H6</accession>
<organism evidence="1 2">
    <name type="scientific">Plantactinospora sonchi</name>
    <dbReference type="NCBI Taxonomy" id="1544735"/>
    <lineage>
        <taxon>Bacteria</taxon>
        <taxon>Bacillati</taxon>
        <taxon>Actinomycetota</taxon>
        <taxon>Actinomycetes</taxon>
        <taxon>Micromonosporales</taxon>
        <taxon>Micromonosporaceae</taxon>
        <taxon>Plantactinospora</taxon>
    </lineage>
</organism>
<dbReference type="Proteomes" id="UP001332243">
    <property type="component" value="Unassembled WGS sequence"/>
</dbReference>
<name>A0ABU7S3H6_9ACTN</name>
<protein>
    <submittedName>
        <fullName evidence="1">Uncharacterized protein</fullName>
    </submittedName>
</protein>
<sequence>MLRGVGGGRRRGYGVKDYDDDWTEDQRALYDECYGLGESWAADPDTPADELQDVLNLAELEEDELGEVDLTYAPLVDAVAEATGEQVTSVTADRDDPAFRGFVDGARDGAEESVFGL</sequence>
<reference evidence="1 2" key="1">
    <citation type="submission" date="2024-01" db="EMBL/GenBank/DDBJ databases">
        <title>Genome insights into Plantactinospora sonchi sp. nov.</title>
        <authorList>
            <person name="Wang L."/>
        </authorList>
    </citation>
    <scope>NUCLEOTIDE SEQUENCE [LARGE SCALE GENOMIC DNA]</scope>
    <source>
        <strain evidence="1 2">NEAU-QY2</strain>
    </source>
</reference>
<evidence type="ECO:0000313" key="1">
    <source>
        <dbReference type="EMBL" id="MEE6263240.1"/>
    </source>
</evidence>
<dbReference type="EMBL" id="JAZGQK010000035">
    <property type="protein sequence ID" value="MEE6263240.1"/>
    <property type="molecule type" value="Genomic_DNA"/>
</dbReference>
<evidence type="ECO:0000313" key="2">
    <source>
        <dbReference type="Proteomes" id="UP001332243"/>
    </source>
</evidence>
<comment type="caution">
    <text evidence="1">The sequence shown here is derived from an EMBL/GenBank/DDBJ whole genome shotgun (WGS) entry which is preliminary data.</text>
</comment>
<gene>
    <name evidence="1" type="ORF">V1633_32655</name>
</gene>
<dbReference type="RefSeq" id="WP_331218177.1">
    <property type="nucleotide sequence ID" value="NZ_JAZGQK010000035.1"/>
</dbReference>